<name>A0ACC5ZVZ7_9RHOB</name>
<dbReference type="EMBL" id="JAMQGO010000005">
    <property type="protein sequence ID" value="MCM2562457.1"/>
    <property type="molecule type" value="Genomic_DNA"/>
</dbReference>
<evidence type="ECO:0000313" key="1">
    <source>
        <dbReference type="EMBL" id="MCM2562457.1"/>
    </source>
</evidence>
<organism evidence="1 2">
    <name type="scientific">Lutimaribacter degradans</name>
    <dbReference type="NCBI Taxonomy" id="2945989"/>
    <lineage>
        <taxon>Bacteria</taxon>
        <taxon>Pseudomonadati</taxon>
        <taxon>Pseudomonadota</taxon>
        <taxon>Alphaproteobacteria</taxon>
        <taxon>Rhodobacterales</taxon>
        <taxon>Roseobacteraceae</taxon>
        <taxon>Lutimaribacter</taxon>
    </lineage>
</organism>
<sequence length="186" mass="21097">MSDDFILDTEDLERRMQGAMTSLRTEFASLRTGRASATMLEPVTVEAYGQQTPINQVGTVNVPEPRMVTINVWDRSMVGAVEKAIMNSGLGINPQTNGTIIMLPIPELNEERRRELGRVAAQYAEHARVAIRNVRRDGMDQIKKGKDHMSEDDQKFWETEVQDMTNRFIKMVDEALEAKQAEIMQV</sequence>
<evidence type="ECO:0000313" key="2">
    <source>
        <dbReference type="Proteomes" id="UP001203036"/>
    </source>
</evidence>
<dbReference type="Proteomes" id="UP001203036">
    <property type="component" value="Unassembled WGS sequence"/>
</dbReference>
<reference evidence="1" key="1">
    <citation type="submission" date="2022-06" db="EMBL/GenBank/DDBJ databases">
        <title>Lutimaribacter sp. EGI FJ00013, a novel bacterium isolated from a salt lake sediment enrichment.</title>
        <authorList>
            <person name="Gao L."/>
            <person name="Fang B.-Z."/>
            <person name="Li W.-J."/>
        </authorList>
    </citation>
    <scope>NUCLEOTIDE SEQUENCE</scope>
    <source>
        <strain evidence="1">EGI FJ00013</strain>
    </source>
</reference>
<proteinExistence type="predicted"/>
<comment type="caution">
    <text evidence="1">The sequence shown here is derived from an EMBL/GenBank/DDBJ whole genome shotgun (WGS) entry which is preliminary data.</text>
</comment>
<keyword evidence="2" id="KW-1185">Reference proteome</keyword>
<accession>A0ACC5ZVZ7</accession>
<gene>
    <name evidence="1" type="primary">frr</name>
    <name evidence="1" type="ORF">M8744_09910</name>
</gene>
<protein>
    <submittedName>
        <fullName evidence="1">Ribosome recycling factor</fullName>
    </submittedName>
</protein>